<dbReference type="KEGG" id="cfus:CYFUS_007205"/>
<accession>A0A250JCW5</accession>
<dbReference type="Proteomes" id="UP000217257">
    <property type="component" value="Chromosome"/>
</dbReference>
<reference evidence="2 3" key="1">
    <citation type="submission" date="2017-06" db="EMBL/GenBank/DDBJ databases">
        <title>Sequencing and comparative analysis of myxobacterial genomes.</title>
        <authorList>
            <person name="Rupp O."/>
            <person name="Goesmann A."/>
            <person name="Sogaard-Andersen L."/>
        </authorList>
    </citation>
    <scope>NUCLEOTIDE SEQUENCE [LARGE SCALE GENOMIC DNA]</scope>
    <source>
        <strain evidence="2 3">DSM 52655</strain>
    </source>
</reference>
<evidence type="ECO:0000313" key="3">
    <source>
        <dbReference type="Proteomes" id="UP000217257"/>
    </source>
</evidence>
<organism evidence="2 3">
    <name type="scientific">Cystobacter fuscus</name>
    <dbReference type="NCBI Taxonomy" id="43"/>
    <lineage>
        <taxon>Bacteria</taxon>
        <taxon>Pseudomonadati</taxon>
        <taxon>Myxococcota</taxon>
        <taxon>Myxococcia</taxon>
        <taxon>Myxococcales</taxon>
        <taxon>Cystobacterineae</taxon>
        <taxon>Archangiaceae</taxon>
        <taxon>Cystobacter</taxon>
    </lineage>
</organism>
<evidence type="ECO:0000313" key="2">
    <source>
        <dbReference type="EMBL" id="ATB41735.1"/>
    </source>
</evidence>
<protein>
    <submittedName>
        <fullName evidence="2">Uncharacterized protein</fullName>
    </submittedName>
</protein>
<dbReference type="AlphaFoldDB" id="A0A250JCW5"/>
<feature type="region of interest" description="Disordered" evidence="1">
    <location>
        <begin position="1"/>
        <end position="21"/>
    </location>
</feature>
<name>A0A250JCW5_9BACT</name>
<proteinExistence type="predicted"/>
<feature type="compositionally biased region" description="Polar residues" evidence="1">
    <location>
        <begin position="1"/>
        <end position="11"/>
    </location>
</feature>
<dbReference type="EMBL" id="CP022098">
    <property type="protein sequence ID" value="ATB41735.1"/>
    <property type="molecule type" value="Genomic_DNA"/>
</dbReference>
<sequence>MREPMDSNTEQKPPRVCRRVRSKGTPGVRYDAAVEWETGFVSTATFWCVSTGECVGPDDDLVHPHACGEGRVCFRPPTDESAEEARILE</sequence>
<evidence type="ECO:0000256" key="1">
    <source>
        <dbReference type="SAM" id="MobiDB-lite"/>
    </source>
</evidence>
<gene>
    <name evidence="2" type="ORF">CYFUS_007205</name>
</gene>